<evidence type="ECO:0000313" key="2">
    <source>
        <dbReference type="EMBL" id="MDL4839125.1"/>
    </source>
</evidence>
<keyword evidence="1" id="KW-1133">Transmembrane helix</keyword>
<evidence type="ECO:0008006" key="4">
    <source>
        <dbReference type="Google" id="ProtNLM"/>
    </source>
</evidence>
<accession>A0ABT7L3F2</accession>
<keyword evidence="1" id="KW-0472">Membrane</keyword>
<feature type="transmembrane region" description="Helical" evidence="1">
    <location>
        <begin position="31"/>
        <end position="53"/>
    </location>
</feature>
<sequence length="54" mass="6099">MQLLLFLGISTYVAFYCLSYARIQFKNDNKLGGIAILMLIPLALASPVTYFLIR</sequence>
<name>A0ABT7L3F2_9BACI</name>
<gene>
    <name evidence="2" type="ORF">QQS35_01440</name>
</gene>
<evidence type="ECO:0000256" key="1">
    <source>
        <dbReference type="SAM" id="Phobius"/>
    </source>
</evidence>
<proteinExistence type="predicted"/>
<evidence type="ECO:0000313" key="3">
    <source>
        <dbReference type="Proteomes" id="UP001235343"/>
    </source>
</evidence>
<keyword evidence="3" id="KW-1185">Reference proteome</keyword>
<dbReference type="EMBL" id="JASTZU010000010">
    <property type="protein sequence ID" value="MDL4839125.1"/>
    <property type="molecule type" value="Genomic_DNA"/>
</dbReference>
<dbReference type="Proteomes" id="UP001235343">
    <property type="component" value="Unassembled WGS sequence"/>
</dbReference>
<comment type="caution">
    <text evidence="2">The sequence shown here is derived from an EMBL/GenBank/DDBJ whole genome shotgun (WGS) entry which is preliminary data.</text>
</comment>
<dbReference type="RefSeq" id="WP_285929954.1">
    <property type="nucleotide sequence ID" value="NZ_JASTZU010000010.1"/>
</dbReference>
<protein>
    <recommendedName>
        <fullName evidence="4">Cardiolipin synthase N-terminal domain-containing protein</fullName>
    </recommendedName>
</protein>
<reference evidence="2 3" key="1">
    <citation type="submission" date="2023-06" db="EMBL/GenBank/DDBJ databases">
        <title>Aquibacillus rhizosphaerae LR5S19.</title>
        <authorList>
            <person name="Sun J.-Q."/>
        </authorList>
    </citation>
    <scope>NUCLEOTIDE SEQUENCE [LARGE SCALE GENOMIC DNA]</scope>
    <source>
        <strain evidence="2 3">LR5S19</strain>
    </source>
</reference>
<keyword evidence="1" id="KW-0812">Transmembrane</keyword>
<organism evidence="2 3">
    <name type="scientific">Aquibacillus rhizosphaerae</name>
    <dbReference type="NCBI Taxonomy" id="3051431"/>
    <lineage>
        <taxon>Bacteria</taxon>
        <taxon>Bacillati</taxon>
        <taxon>Bacillota</taxon>
        <taxon>Bacilli</taxon>
        <taxon>Bacillales</taxon>
        <taxon>Bacillaceae</taxon>
        <taxon>Aquibacillus</taxon>
    </lineage>
</organism>